<feature type="domain" description="Mycothiol-dependent maleylpyruvate isomerase metal-binding" evidence="1">
    <location>
        <begin position="9"/>
        <end position="133"/>
    </location>
</feature>
<dbReference type="InterPro" id="IPR034660">
    <property type="entry name" value="DinB/YfiT-like"/>
</dbReference>
<dbReference type="Pfam" id="PF11716">
    <property type="entry name" value="MDMPI_N"/>
    <property type="match status" value="1"/>
</dbReference>
<dbReference type="PANTHER" id="PTHR40758:SF1">
    <property type="entry name" value="CONSERVED PROTEIN"/>
    <property type="match status" value="1"/>
</dbReference>
<dbReference type="SUPFAM" id="SSF109854">
    <property type="entry name" value="DinB/YfiT-like putative metalloenzymes"/>
    <property type="match status" value="1"/>
</dbReference>
<dbReference type="AlphaFoldDB" id="A0A1M7RDM6"/>
<proteinExistence type="predicted"/>
<organism evidence="2 3">
    <name type="scientific">Cryptosporangium aurantiacum</name>
    <dbReference type="NCBI Taxonomy" id="134849"/>
    <lineage>
        <taxon>Bacteria</taxon>
        <taxon>Bacillati</taxon>
        <taxon>Actinomycetota</taxon>
        <taxon>Actinomycetes</taxon>
        <taxon>Cryptosporangiales</taxon>
        <taxon>Cryptosporangiaceae</taxon>
        <taxon>Cryptosporangium</taxon>
    </lineage>
</organism>
<dbReference type="Gene3D" id="1.20.120.450">
    <property type="entry name" value="dinb family like domain"/>
    <property type="match status" value="1"/>
</dbReference>
<dbReference type="EMBL" id="FRCS01000010">
    <property type="protein sequence ID" value="SHN44407.1"/>
    <property type="molecule type" value="Genomic_DNA"/>
</dbReference>
<keyword evidence="3" id="KW-1185">Reference proteome</keyword>
<reference evidence="2 3" key="1">
    <citation type="submission" date="2016-11" db="EMBL/GenBank/DDBJ databases">
        <authorList>
            <person name="Jaros S."/>
            <person name="Januszkiewicz K."/>
            <person name="Wedrychowicz H."/>
        </authorList>
    </citation>
    <scope>NUCLEOTIDE SEQUENCE [LARGE SCALE GENOMIC DNA]</scope>
    <source>
        <strain evidence="2 3">DSM 46144</strain>
    </source>
</reference>
<name>A0A1M7RDM6_9ACTN</name>
<dbReference type="PANTHER" id="PTHR40758">
    <property type="entry name" value="CONSERVED PROTEIN"/>
    <property type="match status" value="1"/>
</dbReference>
<dbReference type="Proteomes" id="UP000184440">
    <property type="component" value="Unassembled WGS sequence"/>
</dbReference>
<dbReference type="GO" id="GO:0005886">
    <property type="term" value="C:plasma membrane"/>
    <property type="evidence" value="ECO:0007669"/>
    <property type="project" value="TreeGrafter"/>
</dbReference>
<dbReference type="InterPro" id="IPR024344">
    <property type="entry name" value="MDMPI_metal-binding"/>
</dbReference>
<dbReference type="NCBIfam" id="TIGR03083">
    <property type="entry name" value="maleylpyruvate isomerase family mycothiol-dependent enzyme"/>
    <property type="match status" value="1"/>
</dbReference>
<evidence type="ECO:0000313" key="2">
    <source>
        <dbReference type="EMBL" id="SHN44407.1"/>
    </source>
</evidence>
<evidence type="ECO:0000259" key="1">
    <source>
        <dbReference type="Pfam" id="PF11716"/>
    </source>
</evidence>
<dbReference type="STRING" id="134849.SAMN05443668_110199"/>
<evidence type="ECO:0000313" key="3">
    <source>
        <dbReference type="Proteomes" id="UP000184440"/>
    </source>
</evidence>
<protein>
    <submittedName>
        <fullName evidence="2">TIGR03083 family protein</fullName>
    </submittedName>
</protein>
<sequence length="248" mass="26406">MDHGEYCKALFREIDRLAALLSDADLTTPVPSCPAWDLAELAGHVGATERWVTAMISSGSTERLPFSDYEQDIPTTATALSDWVAAGVDALISALVAAPAHQQVWTLGGATRPTLFWARRMLHEATVHRVDAALALNAPITIDPVVATDGVEELLTILPYAPRLAGFGAVRGEGQSIELVATDVDARWRINIGAAEFDWARIGAASDADVTATAPVAGLYLFLWGRPSVPQITGDSSLLARWSAATAF</sequence>
<dbReference type="InterPro" id="IPR017517">
    <property type="entry name" value="Maleyloyr_isom"/>
</dbReference>
<dbReference type="GO" id="GO:0046872">
    <property type="term" value="F:metal ion binding"/>
    <property type="evidence" value="ECO:0007669"/>
    <property type="project" value="InterPro"/>
</dbReference>
<dbReference type="RefSeq" id="WP_073261319.1">
    <property type="nucleotide sequence ID" value="NZ_FRCS01000010.1"/>
</dbReference>
<accession>A0A1M7RDM6</accession>
<gene>
    <name evidence="2" type="ORF">SAMN05443668_110199</name>
</gene>
<dbReference type="OrthoDB" id="3671213at2"/>